<proteinExistence type="predicted"/>
<name>A0ABY0LVW0_9FLAO</name>
<organism evidence="1 2">
    <name type="scientific">Flavobacterium anhuiense</name>
    <dbReference type="NCBI Taxonomy" id="459526"/>
    <lineage>
        <taxon>Bacteria</taxon>
        <taxon>Pseudomonadati</taxon>
        <taxon>Bacteroidota</taxon>
        <taxon>Flavobacteriia</taxon>
        <taxon>Flavobacteriales</taxon>
        <taxon>Flavobacteriaceae</taxon>
        <taxon>Flavobacterium</taxon>
    </lineage>
</organism>
<gene>
    <name evidence="1" type="ORF">SAMN02927916_3058</name>
</gene>
<dbReference type="RefSeq" id="WP_091133660.1">
    <property type="nucleotide sequence ID" value="NZ_FMVC01000004.1"/>
</dbReference>
<accession>A0ABY0LVW0</accession>
<dbReference type="EMBL" id="FMVC01000004">
    <property type="protein sequence ID" value="SCY70406.1"/>
    <property type="molecule type" value="Genomic_DNA"/>
</dbReference>
<dbReference type="Proteomes" id="UP000199307">
    <property type="component" value="Unassembled WGS sequence"/>
</dbReference>
<reference evidence="1 2" key="1">
    <citation type="submission" date="2016-10" db="EMBL/GenBank/DDBJ databases">
        <authorList>
            <person name="Varghese N."/>
            <person name="Submissions S."/>
        </authorList>
    </citation>
    <scope>NUCLEOTIDE SEQUENCE [LARGE SCALE GENOMIC DNA]</scope>
    <source>
        <strain evidence="1 2">CGMCC 1.6859</strain>
    </source>
</reference>
<evidence type="ECO:0000313" key="1">
    <source>
        <dbReference type="EMBL" id="SCY70406.1"/>
    </source>
</evidence>
<evidence type="ECO:0000313" key="2">
    <source>
        <dbReference type="Proteomes" id="UP000199307"/>
    </source>
</evidence>
<comment type="caution">
    <text evidence="1">The sequence shown here is derived from an EMBL/GenBank/DDBJ whole genome shotgun (WGS) entry which is preliminary data.</text>
</comment>
<keyword evidence="2" id="KW-1185">Reference proteome</keyword>
<sequence>MKQLYRIIFILFFISLKIYSQKQEAIIYFKDGDSIEGYAYLKFNKIKFKVALEDKPDTWDEEFVKRIKFVDFGFSRTFEYVKLNSLDKPKLVEIITKGEATLYKKLGSDFSLADKIYNPYDDRPTSSGGANLNPDFKSQVNSDMQLQSSYPYGNLPDPSVFYYVKKQKDKYPTCLNCGIVNSWRKNTSKVFADCDFIVKKLKSDKWIFEDIKEIVEFYNDVCLGE</sequence>
<protein>
    <submittedName>
        <fullName evidence="1">Uncharacterized protein</fullName>
    </submittedName>
</protein>